<keyword evidence="7" id="KW-0175">Coiled coil</keyword>
<dbReference type="HAMAP" id="MF_00378">
    <property type="entry name" value="Exonuc_7_L"/>
    <property type="match status" value="1"/>
</dbReference>
<feature type="coiled-coil region" evidence="7">
    <location>
        <begin position="268"/>
        <end position="331"/>
    </location>
</feature>
<comment type="function">
    <text evidence="5">Bidirectionally degrades single-stranded DNA into large acid-insoluble oligonucleotides, which are then degraded further into small acid-soluble oligonucleotides.</text>
</comment>
<evidence type="ECO:0000313" key="11">
    <source>
        <dbReference type="Proteomes" id="UP001433638"/>
    </source>
</evidence>
<sequence>MFFPANQNDVISVATLNRMARDLLESGLPPMWIGGEISNLTLAASGHGYFSLKDSNAQIRCVMFRNKLSQLDFRLSEGMQVELRGTVTLYEARGDYQINVDTLRAAGLGRLYEAFARLKAKLEAEGLFDNQRKKTLPANPRRVGIITSPAAAALRDVVTTLRRRMPAIELILYPTQVQGSTAPAQIVAAINAANLRAEVDVLIVCRGGGSIEDLWAFNDEAVARAIAASKLPLLSGVGHETDFTIADFVADRRAPTPTAAAEMVSPSREALQQGLDLTRRQLERALSRLLTDKTQQLDYLGRRLQHPGERLQRQQTRLTQYRQQLQQRLQDMLRQRQWRLDALRYKLAQGKPALPRLQQALQQRQQQLQGAVHRQLTQQQLALGRLEATLLAMNPEAVLARGYAIVQNEAGKVIHSPAELHEGEAIRLQLADGSARARVELEHGTQSQLPF</sequence>
<dbReference type="NCBIfam" id="TIGR00237">
    <property type="entry name" value="xseA"/>
    <property type="match status" value="1"/>
</dbReference>
<evidence type="ECO:0000256" key="3">
    <source>
        <dbReference type="ARBA" id="ARBA00022801"/>
    </source>
</evidence>
<feature type="domain" description="Exonuclease VII large subunit C-terminal" evidence="8">
    <location>
        <begin position="127"/>
        <end position="437"/>
    </location>
</feature>
<dbReference type="Pfam" id="PF13742">
    <property type="entry name" value="tRNA_anti_2"/>
    <property type="match status" value="1"/>
</dbReference>
<gene>
    <name evidence="5 10" type="primary">xseA</name>
    <name evidence="10" type="ORF">ABNW52_13620</name>
</gene>
<evidence type="ECO:0000256" key="1">
    <source>
        <dbReference type="ARBA" id="ARBA00022490"/>
    </source>
</evidence>
<keyword evidence="1 5" id="KW-0963">Cytoplasm</keyword>
<protein>
    <recommendedName>
        <fullName evidence="5">Exodeoxyribonuclease 7 large subunit</fullName>
        <ecNumber evidence="5">3.1.11.6</ecNumber>
    </recommendedName>
    <alternativeName>
        <fullName evidence="5">Exodeoxyribonuclease VII large subunit</fullName>
        <shortName evidence="5">Exonuclease VII large subunit</shortName>
    </alternativeName>
</protein>
<name>A0ABV1M604_9NEIS</name>
<dbReference type="GO" id="GO:0008855">
    <property type="term" value="F:exodeoxyribonuclease VII activity"/>
    <property type="evidence" value="ECO:0007669"/>
    <property type="project" value="UniProtKB-EC"/>
</dbReference>
<dbReference type="InterPro" id="IPR025824">
    <property type="entry name" value="OB-fold_nuc-bd_dom"/>
</dbReference>
<accession>A0ABV1M604</accession>
<feature type="domain" description="OB-fold nucleic acid binding" evidence="9">
    <location>
        <begin position="11"/>
        <end position="103"/>
    </location>
</feature>
<keyword evidence="11" id="KW-1185">Reference proteome</keyword>
<evidence type="ECO:0000256" key="5">
    <source>
        <dbReference type="HAMAP-Rule" id="MF_00378"/>
    </source>
</evidence>
<dbReference type="InterPro" id="IPR020579">
    <property type="entry name" value="Exonuc_VII_lsu_C"/>
</dbReference>
<comment type="catalytic activity">
    <reaction evidence="5 6">
        <text>Exonucleolytic cleavage in either 5'- to 3'- or 3'- to 5'-direction to yield nucleoside 5'-phosphates.</text>
        <dbReference type="EC" id="3.1.11.6"/>
    </reaction>
</comment>
<dbReference type="Pfam" id="PF02601">
    <property type="entry name" value="Exonuc_VII_L"/>
    <property type="match status" value="1"/>
</dbReference>
<dbReference type="EC" id="3.1.11.6" evidence="5"/>
<evidence type="ECO:0000256" key="2">
    <source>
        <dbReference type="ARBA" id="ARBA00022722"/>
    </source>
</evidence>
<dbReference type="RefSeq" id="WP_349588811.1">
    <property type="nucleotide sequence ID" value="NZ_JBEFLD010000007.1"/>
</dbReference>
<comment type="subunit">
    <text evidence="5">Heterooligomer composed of large and small subunits.</text>
</comment>
<evidence type="ECO:0000259" key="9">
    <source>
        <dbReference type="Pfam" id="PF13742"/>
    </source>
</evidence>
<organism evidence="10 11">
    <name type="scientific">Vogesella oryzagri</name>
    <dbReference type="NCBI Taxonomy" id="3160864"/>
    <lineage>
        <taxon>Bacteria</taxon>
        <taxon>Pseudomonadati</taxon>
        <taxon>Pseudomonadota</taxon>
        <taxon>Betaproteobacteria</taxon>
        <taxon>Neisseriales</taxon>
        <taxon>Chromobacteriaceae</taxon>
        <taxon>Vogesella</taxon>
    </lineage>
</organism>
<dbReference type="Proteomes" id="UP001433638">
    <property type="component" value="Unassembled WGS sequence"/>
</dbReference>
<evidence type="ECO:0000256" key="4">
    <source>
        <dbReference type="ARBA" id="ARBA00022839"/>
    </source>
</evidence>
<reference evidence="10" key="1">
    <citation type="submission" date="2024-06" db="EMBL/GenBank/DDBJ databases">
        <title>Genome sequence of Vogesella sp. MAHUQ-64.</title>
        <authorList>
            <person name="Huq M.A."/>
        </authorList>
    </citation>
    <scope>NUCLEOTIDE SEQUENCE</scope>
    <source>
        <strain evidence="10">MAHUQ-64</strain>
    </source>
</reference>
<dbReference type="InterPro" id="IPR003753">
    <property type="entry name" value="Exonuc_VII_L"/>
</dbReference>
<dbReference type="PANTHER" id="PTHR30008">
    <property type="entry name" value="EXODEOXYRIBONUCLEASE 7 LARGE SUBUNIT"/>
    <property type="match status" value="1"/>
</dbReference>
<evidence type="ECO:0000256" key="6">
    <source>
        <dbReference type="RuleBase" id="RU004355"/>
    </source>
</evidence>
<dbReference type="EMBL" id="JBEFLD010000007">
    <property type="protein sequence ID" value="MEQ6291652.1"/>
    <property type="molecule type" value="Genomic_DNA"/>
</dbReference>
<evidence type="ECO:0000313" key="10">
    <source>
        <dbReference type="EMBL" id="MEQ6291652.1"/>
    </source>
</evidence>
<keyword evidence="4 5" id="KW-0269">Exonuclease</keyword>
<evidence type="ECO:0000259" key="8">
    <source>
        <dbReference type="Pfam" id="PF02601"/>
    </source>
</evidence>
<comment type="caution">
    <text evidence="10">The sequence shown here is derived from an EMBL/GenBank/DDBJ whole genome shotgun (WGS) entry which is preliminary data.</text>
</comment>
<comment type="subcellular location">
    <subcellularLocation>
        <location evidence="5 6">Cytoplasm</location>
    </subcellularLocation>
</comment>
<keyword evidence="2 5" id="KW-0540">Nuclease</keyword>
<keyword evidence="3 5" id="KW-0378">Hydrolase</keyword>
<evidence type="ECO:0000256" key="7">
    <source>
        <dbReference type="SAM" id="Coils"/>
    </source>
</evidence>
<dbReference type="PANTHER" id="PTHR30008:SF0">
    <property type="entry name" value="EXODEOXYRIBONUCLEASE 7 LARGE SUBUNIT"/>
    <property type="match status" value="1"/>
</dbReference>
<dbReference type="CDD" id="cd04489">
    <property type="entry name" value="ExoVII_LU_OBF"/>
    <property type="match status" value="1"/>
</dbReference>
<proteinExistence type="inferred from homology"/>
<comment type="similarity">
    <text evidence="5 6">Belongs to the XseA family.</text>
</comment>